<evidence type="ECO:0000313" key="7">
    <source>
        <dbReference type="Proteomes" id="UP001189429"/>
    </source>
</evidence>
<keyword evidence="4" id="KW-0067">ATP-binding</keyword>
<dbReference type="PANTHER" id="PTHR24348:SF22">
    <property type="entry name" value="NON-SPECIFIC SERINE_THREONINE PROTEIN KINASE"/>
    <property type="match status" value="1"/>
</dbReference>
<accession>A0ABN9PYL5</accession>
<proteinExistence type="predicted"/>
<keyword evidence="2" id="KW-0547">Nucleotide-binding</keyword>
<dbReference type="PROSITE" id="PS50011">
    <property type="entry name" value="PROTEIN_KINASE_DOM"/>
    <property type="match status" value="1"/>
</dbReference>
<dbReference type="Proteomes" id="UP001189429">
    <property type="component" value="Unassembled WGS sequence"/>
</dbReference>
<dbReference type="InterPro" id="IPR011009">
    <property type="entry name" value="Kinase-like_dom_sf"/>
</dbReference>
<dbReference type="EMBL" id="CAUYUJ010001634">
    <property type="protein sequence ID" value="CAK0796835.1"/>
    <property type="molecule type" value="Genomic_DNA"/>
</dbReference>
<dbReference type="PROSITE" id="PS00108">
    <property type="entry name" value="PROTEIN_KINASE_ST"/>
    <property type="match status" value="1"/>
</dbReference>
<dbReference type="SUPFAM" id="SSF56112">
    <property type="entry name" value="Protein kinase-like (PK-like)"/>
    <property type="match status" value="1"/>
</dbReference>
<evidence type="ECO:0000256" key="3">
    <source>
        <dbReference type="ARBA" id="ARBA00022777"/>
    </source>
</evidence>
<feature type="domain" description="Protein kinase" evidence="5">
    <location>
        <begin position="246"/>
        <end position="513"/>
    </location>
</feature>
<gene>
    <name evidence="6" type="ORF">PCOR1329_LOCUS6098</name>
</gene>
<evidence type="ECO:0000259" key="5">
    <source>
        <dbReference type="PROSITE" id="PS50011"/>
    </source>
</evidence>
<keyword evidence="7" id="KW-1185">Reference proteome</keyword>
<evidence type="ECO:0000256" key="2">
    <source>
        <dbReference type="ARBA" id="ARBA00022741"/>
    </source>
</evidence>
<name>A0ABN9PYL5_9DINO</name>
<organism evidence="6 7">
    <name type="scientific">Prorocentrum cordatum</name>
    <dbReference type="NCBI Taxonomy" id="2364126"/>
    <lineage>
        <taxon>Eukaryota</taxon>
        <taxon>Sar</taxon>
        <taxon>Alveolata</taxon>
        <taxon>Dinophyceae</taxon>
        <taxon>Prorocentrales</taxon>
        <taxon>Prorocentraceae</taxon>
        <taxon>Prorocentrum</taxon>
    </lineage>
</organism>
<evidence type="ECO:0000256" key="4">
    <source>
        <dbReference type="ARBA" id="ARBA00022840"/>
    </source>
</evidence>
<dbReference type="Gene3D" id="1.10.510.10">
    <property type="entry name" value="Transferase(Phosphotransferase) domain 1"/>
    <property type="match status" value="1"/>
</dbReference>
<dbReference type="SMART" id="SM00220">
    <property type="entry name" value="S_TKc"/>
    <property type="match status" value="1"/>
</dbReference>
<protein>
    <recommendedName>
        <fullName evidence="5">Protein kinase domain-containing protein</fullName>
    </recommendedName>
</protein>
<keyword evidence="1" id="KW-0808">Transferase</keyword>
<dbReference type="InterPro" id="IPR045269">
    <property type="entry name" value="Atg1-like"/>
</dbReference>
<sequence>AVLEVWATGASYEEAVADALAAGGAAARARRRRFLAPPLTFQIRFAAFGRTATMEDKGRYLELLRPLFEGDEASHSRPRAAASSIQEKGTYIADIEKVLKKHRTTSRRNNIQPRQKSRQLRFVLQRTQISSLQQGDEAQQHEIDMYKQTEAACREWNAIHQRLAEEAAQELFYAQQVFDQLEEALSTDEVFSDTEGIITFPQRVEPMLTQGRVRPDQSIPPKAARNYHTFRHVDNIMNVFAARSALHHQPRFLTGLPAHVAVAWHVGLAVLPTLGQLRTAEVGASDASTALTGKRGRRLDELHRCARETRRAGTSQLRSRASDATASYAHQHLFTKMSKASGYASTVTAAEPGAFGVKLQAPHVSNAACHQARVAHRDVKPDNYLICPDGNTVKLCDFSSCALLPPNGSVAGEFGTAPFMSPEMLTAQHGLATDVYSYGVAAYFMLFGELPYIPERITSRAAKAATRAGVPAPRFLEPVPGDPSGSVGFCRGLLQRDPSQRCSAGDALGHSYFQVLFDAKKGPAMPDTQSTLDPFEAPALESDDLESDSEGTCTPRLSQVSAMSLCVPR</sequence>
<evidence type="ECO:0000256" key="1">
    <source>
        <dbReference type="ARBA" id="ARBA00022679"/>
    </source>
</evidence>
<keyword evidence="3" id="KW-0418">Kinase</keyword>
<comment type="caution">
    <text evidence="6">The sequence shown here is derived from an EMBL/GenBank/DDBJ whole genome shotgun (WGS) entry which is preliminary data.</text>
</comment>
<dbReference type="PANTHER" id="PTHR24348">
    <property type="entry name" value="SERINE/THREONINE-PROTEIN KINASE UNC-51-RELATED"/>
    <property type="match status" value="1"/>
</dbReference>
<dbReference type="InterPro" id="IPR008271">
    <property type="entry name" value="Ser/Thr_kinase_AS"/>
</dbReference>
<dbReference type="InterPro" id="IPR000719">
    <property type="entry name" value="Prot_kinase_dom"/>
</dbReference>
<dbReference type="Pfam" id="PF00069">
    <property type="entry name" value="Pkinase"/>
    <property type="match status" value="1"/>
</dbReference>
<evidence type="ECO:0000313" key="6">
    <source>
        <dbReference type="EMBL" id="CAK0796835.1"/>
    </source>
</evidence>
<feature type="non-terminal residue" evidence="6">
    <location>
        <position position="1"/>
    </location>
</feature>
<reference evidence="6" key="1">
    <citation type="submission" date="2023-10" db="EMBL/GenBank/DDBJ databases">
        <authorList>
            <person name="Chen Y."/>
            <person name="Shah S."/>
            <person name="Dougan E. K."/>
            <person name="Thang M."/>
            <person name="Chan C."/>
        </authorList>
    </citation>
    <scope>NUCLEOTIDE SEQUENCE [LARGE SCALE GENOMIC DNA]</scope>
</reference>